<evidence type="ECO:0000256" key="5">
    <source>
        <dbReference type="ARBA" id="ARBA00022670"/>
    </source>
</evidence>
<dbReference type="GO" id="GO:0006508">
    <property type="term" value="P:proteolysis"/>
    <property type="evidence" value="ECO:0007669"/>
    <property type="project" value="UniProtKB-KW"/>
</dbReference>
<evidence type="ECO:0000259" key="15">
    <source>
        <dbReference type="Pfam" id="PF00912"/>
    </source>
</evidence>
<keyword evidence="9" id="KW-0511">Multifunctional enzyme</keyword>
<dbReference type="EMBL" id="QBKP01000004">
    <property type="protein sequence ID" value="PTX51133.1"/>
    <property type="molecule type" value="Genomic_DNA"/>
</dbReference>
<dbReference type="InterPro" id="IPR012338">
    <property type="entry name" value="Beta-lactam/transpept-like"/>
</dbReference>
<dbReference type="EC" id="2.4.99.28" evidence="10"/>
<keyword evidence="13" id="KW-0812">Transmembrane</keyword>
<dbReference type="GO" id="GO:0009252">
    <property type="term" value="P:peptidoglycan biosynthetic process"/>
    <property type="evidence" value="ECO:0007669"/>
    <property type="project" value="UniProtKB-UniPathway"/>
</dbReference>
<gene>
    <name evidence="16" type="ORF">C8N34_104252</name>
</gene>
<feature type="domain" description="Glycosyl transferase family 51" evidence="15">
    <location>
        <begin position="124"/>
        <end position="307"/>
    </location>
</feature>
<keyword evidence="6" id="KW-0328">Glycosyltransferase</keyword>
<dbReference type="SUPFAM" id="SSF56601">
    <property type="entry name" value="beta-lactamase/transpeptidase-like"/>
    <property type="match status" value="1"/>
</dbReference>
<keyword evidence="13" id="KW-1133">Transmembrane helix</keyword>
<dbReference type="GO" id="GO:0008658">
    <property type="term" value="F:penicillin binding"/>
    <property type="evidence" value="ECO:0007669"/>
    <property type="project" value="InterPro"/>
</dbReference>
<dbReference type="InterPro" id="IPR023346">
    <property type="entry name" value="Lysozyme-like_dom_sf"/>
</dbReference>
<comment type="caution">
    <text evidence="16">The sequence shown here is derived from an EMBL/GenBank/DDBJ whole genome shotgun (WGS) entry which is preliminary data.</text>
</comment>
<feature type="compositionally biased region" description="Low complexity" evidence="12">
    <location>
        <begin position="688"/>
        <end position="697"/>
    </location>
</feature>
<dbReference type="RefSeq" id="WP_108128496.1">
    <property type="nucleotide sequence ID" value="NZ_QBKP01000004.1"/>
</dbReference>
<evidence type="ECO:0000313" key="16">
    <source>
        <dbReference type="EMBL" id="PTX51133.1"/>
    </source>
</evidence>
<dbReference type="GO" id="GO:0004180">
    <property type="term" value="F:carboxypeptidase activity"/>
    <property type="evidence" value="ECO:0007669"/>
    <property type="project" value="UniProtKB-KW"/>
</dbReference>
<evidence type="ECO:0000259" key="14">
    <source>
        <dbReference type="Pfam" id="PF00905"/>
    </source>
</evidence>
<evidence type="ECO:0000256" key="11">
    <source>
        <dbReference type="ARBA" id="ARBA00049902"/>
    </source>
</evidence>
<dbReference type="Gene3D" id="3.40.710.10">
    <property type="entry name" value="DD-peptidase/beta-lactamase superfamily"/>
    <property type="match status" value="1"/>
</dbReference>
<dbReference type="Gene3D" id="1.10.3810.10">
    <property type="entry name" value="Biosynthetic peptidoglycan transglycosylase-like"/>
    <property type="match status" value="1"/>
</dbReference>
<evidence type="ECO:0000256" key="1">
    <source>
        <dbReference type="ARBA" id="ARBA00004752"/>
    </source>
</evidence>
<evidence type="ECO:0000256" key="10">
    <source>
        <dbReference type="ARBA" id="ARBA00044770"/>
    </source>
</evidence>
<dbReference type="PANTHER" id="PTHR32282">
    <property type="entry name" value="BINDING PROTEIN TRANSPEPTIDASE, PUTATIVE-RELATED"/>
    <property type="match status" value="1"/>
</dbReference>
<keyword evidence="7" id="KW-0808">Transferase</keyword>
<keyword evidence="4" id="KW-0121">Carboxypeptidase</keyword>
<dbReference type="UniPathway" id="UPA00219"/>
<dbReference type="Proteomes" id="UP000244224">
    <property type="component" value="Unassembled WGS sequence"/>
</dbReference>
<comment type="similarity">
    <text evidence="2">In the C-terminal section; belongs to the transpeptidase family.</text>
</comment>
<feature type="domain" description="Penicillin-binding protein transpeptidase" evidence="14">
    <location>
        <begin position="395"/>
        <end position="632"/>
    </location>
</feature>
<dbReference type="OrthoDB" id="9766909at2"/>
<evidence type="ECO:0000256" key="2">
    <source>
        <dbReference type="ARBA" id="ARBA00007090"/>
    </source>
</evidence>
<comment type="similarity">
    <text evidence="3">In the N-terminal section; belongs to the glycosyltransferase 51 family.</text>
</comment>
<dbReference type="Pfam" id="PF00912">
    <property type="entry name" value="Transgly"/>
    <property type="match status" value="1"/>
</dbReference>
<dbReference type="InterPro" id="IPR036950">
    <property type="entry name" value="PBP_transglycosylase"/>
</dbReference>
<keyword evidence="8" id="KW-0378">Hydrolase</keyword>
<evidence type="ECO:0000256" key="6">
    <source>
        <dbReference type="ARBA" id="ARBA00022676"/>
    </source>
</evidence>
<accession>A0A2T6B524</accession>
<proteinExistence type="inferred from homology"/>
<reference evidence="16 17" key="1">
    <citation type="submission" date="2018-04" db="EMBL/GenBank/DDBJ databases">
        <title>Genomic Encyclopedia of Archaeal and Bacterial Type Strains, Phase II (KMG-II): from individual species to whole genera.</title>
        <authorList>
            <person name="Goeker M."/>
        </authorList>
    </citation>
    <scope>NUCLEOTIDE SEQUENCE [LARGE SCALE GENOMIC DNA]</scope>
    <source>
        <strain evidence="16 17">DSM 21823</strain>
    </source>
</reference>
<evidence type="ECO:0000256" key="8">
    <source>
        <dbReference type="ARBA" id="ARBA00022801"/>
    </source>
</evidence>
<feature type="region of interest" description="Disordered" evidence="12">
    <location>
        <begin position="1"/>
        <end position="43"/>
    </location>
</feature>
<evidence type="ECO:0000256" key="12">
    <source>
        <dbReference type="SAM" id="MobiDB-lite"/>
    </source>
</evidence>
<dbReference type="AlphaFoldDB" id="A0A2T6B524"/>
<organism evidence="16 17">
    <name type="scientific">Gemmobacter caeni</name>
    <dbReference type="NCBI Taxonomy" id="589035"/>
    <lineage>
        <taxon>Bacteria</taxon>
        <taxon>Pseudomonadati</taxon>
        <taxon>Pseudomonadota</taxon>
        <taxon>Alphaproteobacteria</taxon>
        <taxon>Rhodobacterales</taxon>
        <taxon>Paracoccaceae</taxon>
        <taxon>Gemmobacter</taxon>
    </lineage>
</organism>
<evidence type="ECO:0000256" key="13">
    <source>
        <dbReference type="SAM" id="Phobius"/>
    </source>
</evidence>
<evidence type="ECO:0000313" key="17">
    <source>
        <dbReference type="Proteomes" id="UP000244224"/>
    </source>
</evidence>
<protein>
    <recommendedName>
        <fullName evidence="10">peptidoglycan glycosyltransferase</fullName>
        <ecNumber evidence="10">2.4.99.28</ecNumber>
    </recommendedName>
</protein>
<feature type="compositionally biased region" description="Low complexity" evidence="12">
    <location>
        <begin position="704"/>
        <end position="722"/>
    </location>
</feature>
<feature type="transmembrane region" description="Helical" evidence="13">
    <location>
        <begin position="43"/>
        <end position="61"/>
    </location>
</feature>
<evidence type="ECO:0000256" key="4">
    <source>
        <dbReference type="ARBA" id="ARBA00022645"/>
    </source>
</evidence>
<dbReference type="Pfam" id="PF00905">
    <property type="entry name" value="Transpeptidase"/>
    <property type="match status" value="1"/>
</dbReference>
<feature type="region of interest" description="Disordered" evidence="12">
    <location>
        <begin position="680"/>
        <end position="729"/>
    </location>
</feature>
<dbReference type="InterPro" id="IPR001264">
    <property type="entry name" value="Glyco_trans_51"/>
</dbReference>
<comment type="catalytic activity">
    <reaction evidence="11">
        <text>[GlcNAc-(1-&gt;4)-Mur2Ac(oyl-L-Ala-gamma-D-Glu-L-Lys-D-Ala-D-Ala)](n)-di-trans,octa-cis-undecaprenyl diphosphate + beta-D-GlcNAc-(1-&gt;4)-Mur2Ac(oyl-L-Ala-gamma-D-Glu-L-Lys-D-Ala-D-Ala)-di-trans,octa-cis-undecaprenyl diphosphate = [GlcNAc-(1-&gt;4)-Mur2Ac(oyl-L-Ala-gamma-D-Glu-L-Lys-D-Ala-D-Ala)](n+1)-di-trans,octa-cis-undecaprenyl diphosphate + di-trans,octa-cis-undecaprenyl diphosphate + H(+)</text>
        <dbReference type="Rhea" id="RHEA:23708"/>
        <dbReference type="Rhea" id="RHEA-COMP:9602"/>
        <dbReference type="Rhea" id="RHEA-COMP:9603"/>
        <dbReference type="ChEBI" id="CHEBI:15378"/>
        <dbReference type="ChEBI" id="CHEBI:58405"/>
        <dbReference type="ChEBI" id="CHEBI:60033"/>
        <dbReference type="ChEBI" id="CHEBI:78435"/>
        <dbReference type="EC" id="2.4.99.28"/>
    </reaction>
</comment>
<comment type="pathway">
    <text evidence="1">Cell wall biogenesis; peptidoglycan biosynthesis.</text>
</comment>
<keyword evidence="17" id="KW-1185">Reference proteome</keyword>
<evidence type="ECO:0000256" key="9">
    <source>
        <dbReference type="ARBA" id="ARBA00023268"/>
    </source>
</evidence>
<keyword evidence="13" id="KW-0472">Membrane</keyword>
<evidence type="ECO:0000256" key="3">
    <source>
        <dbReference type="ARBA" id="ARBA00007739"/>
    </source>
</evidence>
<dbReference type="NCBIfam" id="TIGR02074">
    <property type="entry name" value="PBP_1a_fam"/>
    <property type="match status" value="1"/>
</dbReference>
<dbReference type="GO" id="GO:0008955">
    <property type="term" value="F:peptidoglycan glycosyltransferase activity"/>
    <property type="evidence" value="ECO:0007669"/>
    <property type="project" value="UniProtKB-EC"/>
</dbReference>
<evidence type="ECO:0000256" key="7">
    <source>
        <dbReference type="ARBA" id="ARBA00022679"/>
    </source>
</evidence>
<keyword evidence="5" id="KW-0645">Protease</keyword>
<sequence length="741" mass="79047">MSGSGNKGKTLVADRRYGGGGAKPPPKKPAAAKKSPAPRKRPPRKHGLIMGFILGILSMIWRVVWGIGWRVTAVVGLILFGAAFYFEQRLPQVSDLVDARARGSVTMLDRDGKVFAWRGETFGGMITAENVSKHLKNAVVATEDKRFFHHFGVSPRGIASAIRINLAEGRGPLEGNGGSTITQQVAKLLCLGVEYDAKQWKSEAAYEEDCRSGGVWRKVKEIPFSLAMEWKYSKDDILTIYFNRAYLGAGARGFEAAAQRYFGKSANQVNPAEAAMLAGLLKAPSRYAPTNNLKRAQDRANVIIGLMEEQGYLTRAEADDARAHPAQLSEAAQKNAGGFFADWVMESGPAFLTKETTEDVIIRTTLDQKIQRDAEDALQFVFETKVQEGSKAQAAIVVMSADGAVRGMVGGRKIAAAGSFNRATQALRQTGSVFKPFVYAAALDLGYSPSDYVEDTPLTMRIPGSGPWTPENYDKKFKGMITLTQALAESRNIPAVRVSEAVGRDVVRQVAQQFGVKSDLAAGPALALGASESTLLEMTGAYAGILNGGSSVQPYGLVELKLQGDDTELIGQSGGIGERVISQNAAQLLTYMMTQVIQKGTGGRARLGDTPVAGKTGTTNASRDAWFIGFSAHYVVGVWMGYDDNTPLKGVTGGGLPAEIWHEVMARVHKGIPATPLPMIVPEPRLPPSAGASASSGDVGGVPQGQQYAPQPQLGGQPPAQGSDPIADALRDVLGTTSGLY</sequence>
<name>A0A2T6B524_9RHOB</name>
<dbReference type="GO" id="GO:0030288">
    <property type="term" value="C:outer membrane-bounded periplasmic space"/>
    <property type="evidence" value="ECO:0007669"/>
    <property type="project" value="TreeGrafter"/>
</dbReference>
<dbReference type="SUPFAM" id="SSF53955">
    <property type="entry name" value="Lysozyme-like"/>
    <property type="match status" value="1"/>
</dbReference>
<dbReference type="InterPro" id="IPR050396">
    <property type="entry name" value="Glycosyltr_51/Transpeptidase"/>
</dbReference>
<dbReference type="PANTHER" id="PTHR32282:SF33">
    <property type="entry name" value="PEPTIDOGLYCAN GLYCOSYLTRANSFERASE"/>
    <property type="match status" value="1"/>
</dbReference>
<dbReference type="InterPro" id="IPR001460">
    <property type="entry name" value="PCN-bd_Tpept"/>
</dbReference>